<dbReference type="Gene3D" id="2.30.22.10">
    <property type="entry name" value="Head domain of nucleotide exchange factor GrpE"/>
    <property type="match status" value="1"/>
</dbReference>
<reference evidence="3" key="1">
    <citation type="submission" date="2018-05" db="EMBL/GenBank/DDBJ databases">
        <authorList>
            <person name="Lanie J.A."/>
            <person name="Ng W.-L."/>
            <person name="Kazmierczak K.M."/>
            <person name="Andrzejewski T.M."/>
            <person name="Davidsen T.M."/>
            <person name="Wayne K.J."/>
            <person name="Tettelin H."/>
            <person name="Glass J.I."/>
            <person name="Rusch D."/>
            <person name="Podicherti R."/>
            <person name="Tsui H.-C.T."/>
            <person name="Winkler M.E."/>
        </authorList>
    </citation>
    <scope>NUCLEOTIDE SEQUENCE</scope>
</reference>
<dbReference type="PANTHER" id="PTHR21237:SF23">
    <property type="entry name" value="GRPE PROTEIN HOMOLOG, MITOCHONDRIAL"/>
    <property type="match status" value="1"/>
</dbReference>
<evidence type="ECO:0000256" key="1">
    <source>
        <dbReference type="ARBA" id="ARBA00009054"/>
    </source>
</evidence>
<dbReference type="PROSITE" id="PS01071">
    <property type="entry name" value="GRPE"/>
    <property type="match status" value="1"/>
</dbReference>
<dbReference type="GO" id="GO:0006457">
    <property type="term" value="P:protein folding"/>
    <property type="evidence" value="ECO:0007669"/>
    <property type="project" value="InterPro"/>
</dbReference>
<gene>
    <name evidence="3" type="ORF">METZ01_LOCUS39705</name>
</gene>
<protein>
    <recommendedName>
        <fullName evidence="4">Nucleotide exchange factor GrpE</fullName>
    </recommendedName>
</protein>
<comment type="similarity">
    <text evidence="1">Belongs to the GrpE family.</text>
</comment>
<dbReference type="InterPro" id="IPR009012">
    <property type="entry name" value="GrpE_head"/>
</dbReference>
<proteinExistence type="inferred from homology"/>
<dbReference type="GO" id="GO:0042803">
    <property type="term" value="F:protein homodimerization activity"/>
    <property type="evidence" value="ECO:0007669"/>
    <property type="project" value="InterPro"/>
</dbReference>
<dbReference type="Pfam" id="PF01025">
    <property type="entry name" value="GrpE"/>
    <property type="match status" value="1"/>
</dbReference>
<dbReference type="InterPro" id="IPR000740">
    <property type="entry name" value="GrpE"/>
</dbReference>
<dbReference type="AlphaFoldDB" id="A0A381R511"/>
<dbReference type="GO" id="GO:0051087">
    <property type="term" value="F:protein-folding chaperone binding"/>
    <property type="evidence" value="ECO:0007669"/>
    <property type="project" value="InterPro"/>
</dbReference>
<dbReference type="GO" id="GO:0000774">
    <property type="term" value="F:adenyl-nucleotide exchange factor activity"/>
    <property type="evidence" value="ECO:0007669"/>
    <property type="project" value="InterPro"/>
</dbReference>
<dbReference type="PANTHER" id="PTHR21237">
    <property type="entry name" value="GRPE PROTEIN"/>
    <property type="match status" value="1"/>
</dbReference>
<keyword evidence="2" id="KW-0143">Chaperone</keyword>
<dbReference type="PRINTS" id="PR00773">
    <property type="entry name" value="GRPEPROTEIN"/>
</dbReference>
<dbReference type="Gene3D" id="3.90.20.20">
    <property type="match status" value="1"/>
</dbReference>
<name>A0A381R511_9ZZZZ</name>
<dbReference type="HAMAP" id="MF_01151">
    <property type="entry name" value="GrpE"/>
    <property type="match status" value="1"/>
</dbReference>
<organism evidence="3">
    <name type="scientific">marine metagenome</name>
    <dbReference type="NCBI Taxonomy" id="408172"/>
    <lineage>
        <taxon>unclassified sequences</taxon>
        <taxon>metagenomes</taxon>
        <taxon>ecological metagenomes</taxon>
    </lineage>
</organism>
<dbReference type="CDD" id="cd00446">
    <property type="entry name" value="GrpE"/>
    <property type="match status" value="1"/>
</dbReference>
<dbReference type="InterPro" id="IPR013805">
    <property type="entry name" value="GrpE_CC"/>
</dbReference>
<sequence length="131" mass="15283">MKAEFENFRKRKEKEIIDLIRYEGKDVIKSMISIVDDLERLYDAVKNNDDLDQSLKEGMSLIQSKVEKIFSELDVAPFGEAGDLLDSELHDALMVRQEEDKNDNEIIEVFEKGYSYRDRVIRHAKVVVNKS</sequence>
<evidence type="ECO:0000256" key="2">
    <source>
        <dbReference type="ARBA" id="ARBA00023186"/>
    </source>
</evidence>
<dbReference type="SUPFAM" id="SSF51064">
    <property type="entry name" value="Head domain of nucleotide exchange factor GrpE"/>
    <property type="match status" value="1"/>
</dbReference>
<accession>A0A381R511</accession>
<dbReference type="GO" id="GO:0051082">
    <property type="term" value="F:unfolded protein binding"/>
    <property type="evidence" value="ECO:0007669"/>
    <property type="project" value="TreeGrafter"/>
</dbReference>
<dbReference type="EMBL" id="UINC01001703">
    <property type="protein sequence ID" value="SUZ86851.1"/>
    <property type="molecule type" value="Genomic_DNA"/>
</dbReference>
<evidence type="ECO:0008006" key="4">
    <source>
        <dbReference type="Google" id="ProtNLM"/>
    </source>
</evidence>
<dbReference type="SUPFAM" id="SSF58014">
    <property type="entry name" value="Coiled-coil domain of nucleotide exchange factor GrpE"/>
    <property type="match status" value="1"/>
</dbReference>
<evidence type="ECO:0000313" key="3">
    <source>
        <dbReference type="EMBL" id="SUZ86851.1"/>
    </source>
</evidence>